<organism evidence="6 7">
    <name type="scientific">Flavisphingopyxis soli</name>
    <dbReference type="NCBI Taxonomy" id="2601267"/>
    <lineage>
        <taxon>Bacteria</taxon>
        <taxon>Pseudomonadati</taxon>
        <taxon>Pseudomonadota</taxon>
        <taxon>Alphaproteobacteria</taxon>
        <taxon>Sphingomonadales</taxon>
        <taxon>Sphingopyxidaceae</taxon>
        <taxon>Flavisphingopyxis</taxon>
    </lineage>
</organism>
<proteinExistence type="inferred from homology"/>
<dbReference type="PROSITE" id="PS51257">
    <property type="entry name" value="PROKAR_LIPOPROTEIN"/>
    <property type="match status" value="1"/>
</dbReference>
<evidence type="ECO:0000313" key="6">
    <source>
        <dbReference type="EMBL" id="TXC73553.1"/>
    </source>
</evidence>
<keyword evidence="2" id="KW-0378">Hydrolase</keyword>
<feature type="domain" description="Peptidase M16 C-terminal" evidence="5">
    <location>
        <begin position="711"/>
        <end position="890"/>
    </location>
</feature>
<dbReference type="PANTHER" id="PTHR11851:SF49">
    <property type="entry name" value="MITOCHONDRIAL-PROCESSING PEPTIDASE SUBUNIT ALPHA"/>
    <property type="match status" value="1"/>
</dbReference>
<dbReference type="InterPro" id="IPR050361">
    <property type="entry name" value="MPP/UQCRC_Complex"/>
</dbReference>
<dbReference type="InterPro" id="IPR011249">
    <property type="entry name" value="Metalloenz_LuxS/M16"/>
</dbReference>
<evidence type="ECO:0000256" key="1">
    <source>
        <dbReference type="ARBA" id="ARBA00007261"/>
    </source>
</evidence>
<feature type="domain" description="Peptidase M16 C-terminal" evidence="5">
    <location>
        <begin position="232"/>
        <end position="407"/>
    </location>
</feature>
<dbReference type="InterPro" id="IPR011765">
    <property type="entry name" value="Pept_M16_N"/>
</dbReference>
<accession>A0A5C6UKF1</accession>
<reference evidence="6 7" key="1">
    <citation type="submission" date="2019-08" db="EMBL/GenBank/DDBJ databases">
        <title>Sphingorhabdus soil sp. nov., isolated from arctic soil.</title>
        <authorList>
            <person name="Liu Y."/>
        </authorList>
    </citation>
    <scope>NUCLEOTIDE SEQUENCE [LARGE SCALE GENOMIC DNA]</scope>
    <source>
        <strain evidence="6 7">D-2Q-5-6</strain>
    </source>
</reference>
<dbReference type="GO" id="GO:0046872">
    <property type="term" value="F:metal ion binding"/>
    <property type="evidence" value="ECO:0007669"/>
    <property type="project" value="InterPro"/>
</dbReference>
<dbReference type="OrthoDB" id="9811314at2"/>
<comment type="similarity">
    <text evidence="1">Belongs to the peptidase M16 family.</text>
</comment>
<evidence type="ECO:0000256" key="3">
    <source>
        <dbReference type="SAM" id="SignalP"/>
    </source>
</evidence>
<dbReference type="Pfam" id="PF05193">
    <property type="entry name" value="Peptidase_M16_C"/>
    <property type="match status" value="2"/>
</dbReference>
<evidence type="ECO:0000259" key="5">
    <source>
        <dbReference type="Pfam" id="PF05193"/>
    </source>
</evidence>
<dbReference type="Gene3D" id="3.30.830.10">
    <property type="entry name" value="Metalloenzyme, LuxS/M16 peptidase-like"/>
    <property type="match status" value="4"/>
</dbReference>
<feature type="domain" description="Peptidase M16 N-terminal" evidence="4">
    <location>
        <begin position="75"/>
        <end position="202"/>
    </location>
</feature>
<dbReference type="SUPFAM" id="SSF63411">
    <property type="entry name" value="LuxS/MPP-like metallohydrolase"/>
    <property type="match status" value="4"/>
</dbReference>
<feature type="chain" id="PRO_5022882769" evidence="3">
    <location>
        <begin position="33"/>
        <end position="978"/>
    </location>
</feature>
<name>A0A5C6UKF1_9SPHN</name>
<dbReference type="AlphaFoldDB" id="A0A5C6UKF1"/>
<feature type="signal peptide" evidence="3">
    <location>
        <begin position="1"/>
        <end position="32"/>
    </location>
</feature>
<comment type="caution">
    <text evidence="6">The sequence shown here is derived from an EMBL/GenBank/DDBJ whole genome shotgun (WGS) entry which is preliminary data.</text>
</comment>
<dbReference type="GO" id="GO:0008237">
    <property type="term" value="F:metallopeptidase activity"/>
    <property type="evidence" value="ECO:0007669"/>
    <property type="project" value="UniProtKB-KW"/>
</dbReference>
<keyword evidence="2" id="KW-0645">Protease</keyword>
<feature type="domain" description="Peptidase M16 N-terminal" evidence="4">
    <location>
        <begin position="561"/>
        <end position="681"/>
    </location>
</feature>
<dbReference type="Pfam" id="PF00675">
    <property type="entry name" value="Peptidase_M16"/>
    <property type="match status" value="2"/>
</dbReference>
<keyword evidence="7" id="KW-1185">Reference proteome</keyword>
<evidence type="ECO:0000259" key="4">
    <source>
        <dbReference type="Pfam" id="PF00675"/>
    </source>
</evidence>
<dbReference type="PANTHER" id="PTHR11851">
    <property type="entry name" value="METALLOPROTEASE"/>
    <property type="match status" value="1"/>
</dbReference>
<dbReference type="Proteomes" id="UP000321129">
    <property type="component" value="Unassembled WGS sequence"/>
</dbReference>
<evidence type="ECO:0000256" key="2">
    <source>
        <dbReference type="ARBA" id="ARBA00023049"/>
    </source>
</evidence>
<dbReference type="RefSeq" id="WP_147121390.1">
    <property type="nucleotide sequence ID" value="NZ_VOPY01000001.1"/>
</dbReference>
<gene>
    <name evidence="6" type="ORF">FSZ31_02050</name>
</gene>
<dbReference type="InterPro" id="IPR007863">
    <property type="entry name" value="Peptidase_M16_C"/>
</dbReference>
<evidence type="ECO:0000313" key="7">
    <source>
        <dbReference type="Proteomes" id="UP000321129"/>
    </source>
</evidence>
<protein>
    <submittedName>
        <fullName evidence="6">Insulinase family protein</fullName>
    </submittedName>
</protein>
<dbReference type="EMBL" id="VOPY01000001">
    <property type="protein sequence ID" value="TXC73553.1"/>
    <property type="molecule type" value="Genomic_DNA"/>
</dbReference>
<keyword evidence="2" id="KW-0482">Metalloprotease</keyword>
<sequence>MNAMLTRSSRLARILLAASPAALIAGCATMPAADMAATPAAPAAPAAFEPAPVSTLVDAVNIPYEKFTLSNGLTVLVHEDRKAPVVAVSVWYNVGSKDEPKGKTGFAHLFEHLMFNGSENSPGDFFEPLQQVGATDFNGTTNVDRTNYFETVPTGALERALMLESDRMGHLLGAVTQEKLDNQRGVVQNEKRQGDNQPYGLLRYEVQENLFPAGHPYHHSTIGSMADLNAASLDDVKNWFRANYGPNNSVLVLAGDIDTATARTLVTKWFGDIPRGPTVTHPDAPVTPLAAPIDKTVTDQIATTRLYRMWPIPGFTSTESIPLQLAASVLGGLSSSRLDNALVRKDPVAVSVSTSTWDFMEGGAFIVQADVKPGEDAAVVAQKLDAQIADYLATGPSADELQRAKTSMVSGIIGGLESVGGFGGKAVALAEGELYSDNPDYYKVQLDQMAAATPEQVTETMRKWLTKPRFTLVMKPGERTEGGENRGGAAIGNYLDQAEVAPAPLDYYCDPKTCDAAALTLSYDGDRSKLPSVGQLQELDFPDIERARLANGMEIYFARRTTVPKVTVRVAFDAGYAADPKSALGTQSLMLGMMDEGTRNLDSIALAEAQERLGANINGFADADWTSFQLSALAPNLAPSLALLADYVRNPAFDAKVMERVRAQQLNRLNAELKNPQGIAARALAPLLYGPDHPYGIPPSGLGNASAVAALTPADLAAFHDAWLRPDDARIFVVGDTTLAEVTALLNRSFGNWTATGAAHPVKNFAVATPEPQPRIVLIDRPNSPQSIITAGRVLDLKGADDLVPLMAANEVFGGSFLSRINMNLRETKGWSYGVRSGVQGVVDRTAFTISAPVQADRTGDSIRELRKELTGYTSDKGITADELERTINGNVRELPGQFETSGAVLGGMVNIVKYGRPDNFYETLAARYRTMTAAGLDAVARKEFLDNELVFVVVGDAKVVRPQLDGLGLTVEEATAK</sequence>
<keyword evidence="3" id="KW-0732">Signal</keyword>